<evidence type="ECO:0000256" key="2">
    <source>
        <dbReference type="ARBA" id="ARBA00022741"/>
    </source>
</evidence>
<dbReference type="HOGENOM" id="CLU_048208_0_0_1"/>
<dbReference type="Pfam" id="PF13207">
    <property type="entry name" value="AAA_17"/>
    <property type="match status" value="1"/>
</dbReference>
<dbReference type="InterPro" id="IPR000850">
    <property type="entry name" value="Adenylat/UMP-CMP_kin"/>
</dbReference>
<evidence type="ECO:0000256" key="1">
    <source>
        <dbReference type="ARBA" id="ARBA00022679"/>
    </source>
</evidence>
<dbReference type="Proteomes" id="UP000030751">
    <property type="component" value="Unassembled WGS sequence"/>
</dbReference>
<dbReference type="PANTHER" id="PTHR23359">
    <property type="entry name" value="NUCLEOTIDE KINASE"/>
    <property type="match status" value="1"/>
</dbReference>
<dbReference type="SUPFAM" id="SSF52540">
    <property type="entry name" value="P-loop containing nucleoside triphosphate hydrolases"/>
    <property type="match status" value="1"/>
</dbReference>
<comment type="similarity">
    <text evidence="4">Belongs to the adenylate kinase family.</text>
</comment>
<dbReference type="GO" id="GO:0006139">
    <property type="term" value="P:nucleobase-containing compound metabolic process"/>
    <property type="evidence" value="ECO:0007669"/>
    <property type="project" value="InterPro"/>
</dbReference>
<proteinExistence type="inferred from homology"/>
<dbReference type="InterPro" id="IPR027417">
    <property type="entry name" value="P-loop_NTPase"/>
</dbReference>
<keyword evidence="1 4" id="KW-0808">Transferase</keyword>
<keyword evidence="2" id="KW-0547">Nucleotide-binding</keyword>
<evidence type="ECO:0000313" key="6">
    <source>
        <dbReference type="EMBL" id="EXA30527.1"/>
    </source>
</evidence>
<dbReference type="OrthoDB" id="442176at2759"/>
<evidence type="ECO:0000256" key="3">
    <source>
        <dbReference type="ARBA" id="ARBA00022777"/>
    </source>
</evidence>
<dbReference type="HAMAP" id="MF_00235">
    <property type="entry name" value="Adenylate_kinase_Adk"/>
    <property type="match status" value="1"/>
</dbReference>
<dbReference type="CDD" id="cd01428">
    <property type="entry name" value="ADK"/>
    <property type="match status" value="1"/>
</dbReference>
<dbReference type="GO" id="GO:0005524">
    <property type="term" value="F:ATP binding"/>
    <property type="evidence" value="ECO:0007669"/>
    <property type="project" value="InterPro"/>
</dbReference>
<reference evidence="6" key="2">
    <citation type="submission" date="2012-05" db="EMBL/GenBank/DDBJ databases">
        <title>Annotation of the Genome Sequence of Fusarium oxysporum HDV247.</title>
        <authorList>
            <consortium name="The Broad Institute Genomics Platform"/>
            <person name="Ma L.-J."/>
            <person name="Corby-Kistler H."/>
            <person name="Broz K."/>
            <person name="Gale L.R."/>
            <person name="Jonkers W."/>
            <person name="O'Donnell K."/>
            <person name="Ploetz R."/>
            <person name="Steinberg C."/>
            <person name="Schwartz D.C."/>
            <person name="VanEtten H."/>
            <person name="Zhou S."/>
            <person name="Young S.K."/>
            <person name="Zeng Q."/>
            <person name="Gargeya S."/>
            <person name="Fitzgerald M."/>
            <person name="Abouelleil A."/>
            <person name="Alvarado L."/>
            <person name="Chapman S.B."/>
            <person name="Gainer-Dewar J."/>
            <person name="Goldberg J."/>
            <person name="Griggs A."/>
            <person name="Gujja S."/>
            <person name="Hansen M."/>
            <person name="Howarth C."/>
            <person name="Imamovic A."/>
            <person name="Ireland A."/>
            <person name="Larimer J."/>
            <person name="McCowan C."/>
            <person name="Murphy C."/>
            <person name="Pearson M."/>
            <person name="Poon T.W."/>
            <person name="Priest M."/>
            <person name="Roberts A."/>
            <person name="Saif S."/>
            <person name="Shea T."/>
            <person name="Sykes S."/>
            <person name="Wortman J."/>
            <person name="Nusbaum C."/>
            <person name="Birren B."/>
        </authorList>
    </citation>
    <scope>NUCLEOTIDE SEQUENCE</scope>
    <source>
        <strain evidence="6">HDV247</strain>
    </source>
</reference>
<feature type="domain" description="HD" evidence="5">
    <location>
        <begin position="19"/>
        <end position="154"/>
    </location>
</feature>
<dbReference type="PRINTS" id="PR00094">
    <property type="entry name" value="ADENYLTKNASE"/>
</dbReference>
<keyword evidence="3 4" id="KW-0418">Kinase</keyword>
<evidence type="ECO:0000256" key="4">
    <source>
        <dbReference type="RuleBase" id="RU003330"/>
    </source>
</evidence>
<name>W9NKJ0_FUSOX</name>
<dbReference type="Gene3D" id="3.40.50.300">
    <property type="entry name" value="P-loop containing nucleotide triphosphate hydrolases"/>
    <property type="match status" value="1"/>
</dbReference>
<dbReference type="Gene3D" id="1.10.3210.10">
    <property type="entry name" value="Hypothetical protein af1432"/>
    <property type="match status" value="1"/>
</dbReference>
<organism evidence="6">
    <name type="scientific">Fusarium oxysporum f. sp. pisi HDV247</name>
    <dbReference type="NCBI Taxonomy" id="1080344"/>
    <lineage>
        <taxon>Eukaryota</taxon>
        <taxon>Fungi</taxon>
        <taxon>Dikarya</taxon>
        <taxon>Ascomycota</taxon>
        <taxon>Pezizomycotina</taxon>
        <taxon>Sordariomycetes</taxon>
        <taxon>Hypocreomycetidae</taxon>
        <taxon>Hypocreales</taxon>
        <taxon>Nectriaceae</taxon>
        <taxon>Fusarium</taxon>
        <taxon>Fusarium oxysporum species complex</taxon>
    </lineage>
</organism>
<dbReference type="EMBL" id="JH651047">
    <property type="protein sequence ID" value="EXA30528.1"/>
    <property type="molecule type" value="Genomic_DNA"/>
</dbReference>
<accession>W9NKJ0</accession>
<evidence type="ECO:0000259" key="5">
    <source>
        <dbReference type="Pfam" id="PF13023"/>
    </source>
</evidence>
<dbReference type="AlphaFoldDB" id="W9NKJ0"/>
<dbReference type="EMBL" id="JH651047">
    <property type="protein sequence ID" value="EXA30527.1"/>
    <property type="molecule type" value="Genomic_DNA"/>
</dbReference>
<dbReference type="Pfam" id="PF13023">
    <property type="entry name" value="HD_3"/>
    <property type="match status" value="1"/>
</dbReference>
<protein>
    <recommendedName>
        <fullName evidence="5">HD domain-containing protein</fullName>
    </recommendedName>
</protein>
<sequence length="387" mass="43836">MDLTFDDEPSELQSVFRPLNKILRAGWLKSGVPPADCETVGQHTMAVIKLVDEHAPSRPDVDPARAHDMAFWHDIAEVETGDYMPGDVTPEQKRSEENAFYAKIRSINAKTGQKIFELCTEYANDDTPTAKFVKDADKLQRLEKANVYRKEYPELDFKRFQRDTDLLRDPKLKKQAHDIVREWRSSDLQDLKCIFVIGPPGVGKGTQCKSVAQQYKNIKHVSAGDLLRSARDDNKSPYHKDAETLLRDLTPASPELITALMYFAVTSGDYNIVLLDGFPYNSVQLAGYREIFPVVSGVINFEAPLDVCMSRLRSRAEGSGRDDDNDATLHKRLEGYEDRGKKIASRLKEENKKTYHEINADQDEGTVASDFQKVLHAILPNEMLRTT</sequence>
<dbReference type="SUPFAM" id="SSF109604">
    <property type="entry name" value="HD-domain/PDEase-like"/>
    <property type="match status" value="1"/>
</dbReference>
<dbReference type="GO" id="GO:0019205">
    <property type="term" value="F:nucleobase-containing compound kinase activity"/>
    <property type="evidence" value="ECO:0007669"/>
    <property type="project" value="InterPro"/>
</dbReference>
<reference evidence="6" key="1">
    <citation type="submission" date="2011-10" db="EMBL/GenBank/DDBJ databases">
        <title>The Genome Sequence of Fusarium oxysporum HDV247.</title>
        <authorList>
            <consortium name="The Broad Institute Genome Sequencing Platform"/>
            <person name="Ma L.-J."/>
            <person name="Gale L.R."/>
            <person name="Schwartz D.C."/>
            <person name="Zhou S."/>
            <person name="Corby-Kistler H."/>
            <person name="Young S.K."/>
            <person name="Zeng Q."/>
            <person name="Gargeya S."/>
            <person name="Fitzgerald M."/>
            <person name="Haas B."/>
            <person name="Abouelleil A."/>
            <person name="Alvarado L."/>
            <person name="Arachchi H.M."/>
            <person name="Berlin A."/>
            <person name="Brown A."/>
            <person name="Chapman S.B."/>
            <person name="Chen Z."/>
            <person name="Dunbar C."/>
            <person name="Freedman E."/>
            <person name="Gearin G."/>
            <person name="Goldberg J."/>
            <person name="Griggs A."/>
            <person name="Gujja S."/>
            <person name="Heiman D."/>
            <person name="Howarth C."/>
            <person name="Larson L."/>
            <person name="Lui A."/>
            <person name="MacDonald P.J.P."/>
            <person name="Montmayeur A."/>
            <person name="Murphy C."/>
            <person name="Neiman D."/>
            <person name="Pearson M."/>
            <person name="Priest M."/>
            <person name="Roberts A."/>
            <person name="Saif S."/>
            <person name="Shea T."/>
            <person name="Shenoy N."/>
            <person name="Sisk P."/>
            <person name="Stolte C."/>
            <person name="Sykes S."/>
            <person name="Wortman J."/>
            <person name="Nusbaum C."/>
            <person name="Birren B."/>
        </authorList>
    </citation>
    <scope>NUCLEOTIDE SEQUENCE [LARGE SCALE GENOMIC DNA]</scope>
    <source>
        <strain evidence="6">HDV247</strain>
    </source>
</reference>
<dbReference type="InterPro" id="IPR006674">
    <property type="entry name" value="HD_domain"/>
</dbReference>
<gene>
    <name evidence="6" type="ORF">FOVG_18097</name>
</gene>